<dbReference type="PIRSF" id="PIRSF036773">
    <property type="entry name" value="HIRIP5"/>
    <property type="match status" value="1"/>
</dbReference>
<dbReference type="InterPro" id="IPR035433">
    <property type="entry name" value="NFU1-like"/>
</dbReference>
<evidence type="ECO:0000256" key="1">
    <source>
        <dbReference type="ARBA" id="ARBA00006420"/>
    </source>
</evidence>
<evidence type="ECO:0000313" key="3">
    <source>
        <dbReference type="EMBL" id="OEJ91094.1"/>
    </source>
</evidence>
<dbReference type="SUPFAM" id="SSF117916">
    <property type="entry name" value="Fe-S cluster assembly (FSCA) domain-like"/>
    <property type="match status" value="1"/>
</dbReference>
<name>A0A1E5RW19_9ASCO</name>
<dbReference type="Gene3D" id="3.30.1370.70">
    <property type="entry name" value="Scaffold protein Nfu/NifU, N-terminal domain"/>
    <property type="match status" value="1"/>
</dbReference>
<accession>A0A1E5RW19</accession>
<dbReference type="SUPFAM" id="SSF110836">
    <property type="entry name" value="Hypothetical protein SAV1430"/>
    <property type="match status" value="1"/>
</dbReference>
<dbReference type="AlphaFoldDB" id="A0A1E5RW19"/>
<dbReference type="EMBL" id="LPNL01000002">
    <property type="protein sequence ID" value="OEJ91094.1"/>
    <property type="molecule type" value="Genomic_DNA"/>
</dbReference>
<dbReference type="Pfam" id="PF01106">
    <property type="entry name" value="NifU"/>
    <property type="match status" value="1"/>
</dbReference>
<dbReference type="Pfam" id="PF08712">
    <property type="entry name" value="Nfu_N"/>
    <property type="match status" value="1"/>
</dbReference>
<comment type="similarity">
    <text evidence="1">Belongs to the NifU family.</text>
</comment>
<proteinExistence type="inferred from homology"/>
<dbReference type="Proteomes" id="UP000095605">
    <property type="component" value="Unassembled WGS sequence"/>
</dbReference>
<feature type="domain" description="Scaffold protein Nfu/NifU N-terminal" evidence="2">
    <location>
        <begin position="35"/>
        <end position="128"/>
    </location>
</feature>
<dbReference type="OrthoDB" id="565552at2759"/>
<dbReference type="SMART" id="SM00932">
    <property type="entry name" value="Nfu_N"/>
    <property type="match status" value="1"/>
</dbReference>
<dbReference type="PANTHER" id="PTHR11178">
    <property type="entry name" value="IRON-SULFUR CLUSTER SCAFFOLD PROTEIN NFU-RELATED"/>
    <property type="match status" value="1"/>
</dbReference>
<evidence type="ECO:0000313" key="4">
    <source>
        <dbReference type="Proteomes" id="UP000095605"/>
    </source>
</evidence>
<dbReference type="GO" id="GO:0051536">
    <property type="term" value="F:iron-sulfur cluster binding"/>
    <property type="evidence" value="ECO:0007669"/>
    <property type="project" value="InterPro"/>
</dbReference>
<dbReference type="PANTHER" id="PTHR11178:SF1">
    <property type="entry name" value="NFU1 IRON-SULFUR CLUSTER SCAFFOLD HOMOLOG, MITOCHONDRIAL"/>
    <property type="match status" value="1"/>
</dbReference>
<dbReference type="InterPro" id="IPR001075">
    <property type="entry name" value="NIF_FeS_clus_asmbl_NifU_C"/>
</dbReference>
<dbReference type="GO" id="GO:0016226">
    <property type="term" value="P:iron-sulfur cluster assembly"/>
    <property type="evidence" value="ECO:0007669"/>
    <property type="project" value="InterPro"/>
</dbReference>
<evidence type="ECO:0000259" key="2">
    <source>
        <dbReference type="SMART" id="SM00932"/>
    </source>
</evidence>
<dbReference type="InterPro" id="IPR014824">
    <property type="entry name" value="Nfu/NifU_N"/>
</dbReference>
<reference evidence="4" key="1">
    <citation type="journal article" date="2016" name="Genome Announc.">
        <title>Genome sequences of three species of Hanseniaspora isolated from spontaneous wine fermentations.</title>
        <authorList>
            <person name="Sternes P.R."/>
            <person name="Lee D."/>
            <person name="Kutyna D.R."/>
            <person name="Borneman A.R."/>
        </authorList>
    </citation>
    <scope>NUCLEOTIDE SEQUENCE [LARGE SCALE GENOMIC DNA]</scope>
    <source>
        <strain evidence="4">AWRI3578</strain>
    </source>
</reference>
<comment type="caution">
    <text evidence="3">The sequence shown here is derived from an EMBL/GenBank/DDBJ whole genome shotgun (WGS) entry which is preliminary data.</text>
</comment>
<dbReference type="Gene3D" id="3.30.300.130">
    <property type="entry name" value="Fe-S cluster assembly (FSCA)"/>
    <property type="match status" value="1"/>
</dbReference>
<dbReference type="InterPro" id="IPR036498">
    <property type="entry name" value="Nfu/NifU_N_sf"/>
</dbReference>
<keyword evidence="4" id="KW-1185">Reference proteome</keyword>
<dbReference type="GO" id="GO:0005506">
    <property type="term" value="F:iron ion binding"/>
    <property type="evidence" value="ECO:0007669"/>
    <property type="project" value="InterPro"/>
</dbReference>
<sequence length="321" mass="36920">MFAIKNSFVALVKPASVTSSINYTTKAFASSFFQIKSEITPNENSRKYSCINNNVSFTDSRMVVEVSRDDPSTFQYSMLANFLLKYIKDLDSVMISQKFVTCTKYSSAAWLDNDKRIAKIVSDYLKYQAQKSAEAMKEKSQEELSNDKDESSYKLFEQEEEKIKEFVKKLDISYFESGLLKEKFQSEYTEEDVERAKKAASDKLNSELFSNFKFRELDEFEKEIEEDVLDLLETRIKPNLMEDGGDISYQGYDPDTGTIFVKLHGSCKSCSLSSATLQDGVENMIKHYIPEINKVQQVLSEQDEQSALQLKKLEKKKKSKK</sequence>
<gene>
    <name evidence="3" type="ORF">AWRI3578_g324</name>
</gene>
<dbReference type="InterPro" id="IPR034904">
    <property type="entry name" value="FSCA_dom_sf"/>
</dbReference>
<protein>
    <submittedName>
        <fullName evidence="3">NifU-like protein, mitochondrial</fullName>
    </submittedName>
</protein>
<organism evidence="3 4">
    <name type="scientific">Hanseniaspora opuntiae</name>
    <dbReference type="NCBI Taxonomy" id="211096"/>
    <lineage>
        <taxon>Eukaryota</taxon>
        <taxon>Fungi</taxon>
        <taxon>Dikarya</taxon>
        <taxon>Ascomycota</taxon>
        <taxon>Saccharomycotina</taxon>
        <taxon>Saccharomycetes</taxon>
        <taxon>Saccharomycodales</taxon>
        <taxon>Saccharomycodaceae</taxon>
        <taxon>Hanseniaspora</taxon>
    </lineage>
</organism>